<dbReference type="EMBL" id="HBUF01018318">
    <property type="protein sequence ID" value="CAG6610418.1"/>
    <property type="molecule type" value="Transcribed_RNA"/>
</dbReference>
<keyword evidence="1" id="KW-0812">Transmembrane</keyword>
<feature type="transmembrane region" description="Helical" evidence="1">
    <location>
        <begin position="7"/>
        <end position="29"/>
    </location>
</feature>
<name>A0A8D8LIK8_9HEMI</name>
<dbReference type="AlphaFoldDB" id="A0A8D8LIK8"/>
<evidence type="ECO:0000313" key="2">
    <source>
        <dbReference type="EMBL" id="CAG6610410.1"/>
    </source>
</evidence>
<organism evidence="2">
    <name type="scientific">Cacopsylla melanoneura</name>
    <dbReference type="NCBI Taxonomy" id="428564"/>
    <lineage>
        <taxon>Eukaryota</taxon>
        <taxon>Metazoa</taxon>
        <taxon>Ecdysozoa</taxon>
        <taxon>Arthropoda</taxon>
        <taxon>Hexapoda</taxon>
        <taxon>Insecta</taxon>
        <taxon>Pterygota</taxon>
        <taxon>Neoptera</taxon>
        <taxon>Paraneoptera</taxon>
        <taxon>Hemiptera</taxon>
        <taxon>Sternorrhyncha</taxon>
        <taxon>Psylloidea</taxon>
        <taxon>Psyllidae</taxon>
        <taxon>Psyllinae</taxon>
        <taxon>Cacopsylla</taxon>
    </lineage>
</organism>
<keyword evidence="1" id="KW-1133">Transmembrane helix</keyword>
<proteinExistence type="predicted"/>
<dbReference type="EMBL" id="HBUF01018316">
    <property type="protein sequence ID" value="CAG6610410.1"/>
    <property type="molecule type" value="Transcribed_RNA"/>
</dbReference>
<sequence>MRQIQQVIVLFFQLFLGISHFNEFFFVVFFVCNHLFDFFVLLAECHFEFVFLTDDRFYCFLVVLEQGFQLGKLLVCIAQFIYSYSLLFQLIAEFVTIDFQFFNNTV</sequence>
<dbReference type="EMBL" id="HBUF01018317">
    <property type="protein sequence ID" value="CAG6610414.1"/>
    <property type="molecule type" value="Transcribed_RNA"/>
</dbReference>
<keyword evidence="1" id="KW-0472">Membrane</keyword>
<feature type="transmembrane region" description="Helical" evidence="1">
    <location>
        <begin position="73"/>
        <end position="92"/>
    </location>
</feature>
<evidence type="ECO:0000256" key="1">
    <source>
        <dbReference type="SAM" id="Phobius"/>
    </source>
</evidence>
<reference evidence="2" key="1">
    <citation type="submission" date="2021-05" db="EMBL/GenBank/DDBJ databases">
        <authorList>
            <person name="Alioto T."/>
            <person name="Alioto T."/>
            <person name="Gomez Garrido J."/>
        </authorList>
    </citation>
    <scope>NUCLEOTIDE SEQUENCE</scope>
</reference>
<accession>A0A8D8LIK8</accession>
<protein>
    <submittedName>
        <fullName evidence="2">Uncharacterized protein</fullName>
    </submittedName>
</protein>